<dbReference type="GO" id="GO:0006261">
    <property type="term" value="P:DNA-templated DNA replication"/>
    <property type="evidence" value="ECO:0007669"/>
    <property type="project" value="TreeGrafter"/>
</dbReference>
<dbReference type="Proteomes" id="UP000516160">
    <property type="component" value="Chromosome"/>
</dbReference>
<evidence type="ECO:0000256" key="2">
    <source>
        <dbReference type="ARBA" id="ARBA00012417"/>
    </source>
</evidence>
<keyword evidence="12" id="KW-1185">Reference proteome</keyword>
<dbReference type="FunFam" id="3.40.50.300:FF:000014">
    <property type="entry name" value="DNA polymerase III subunit gamma/tau"/>
    <property type="match status" value="1"/>
</dbReference>
<dbReference type="SMART" id="SM00382">
    <property type="entry name" value="AAA"/>
    <property type="match status" value="1"/>
</dbReference>
<evidence type="ECO:0000256" key="7">
    <source>
        <dbReference type="ARBA" id="ARBA00022932"/>
    </source>
</evidence>
<evidence type="ECO:0000256" key="1">
    <source>
        <dbReference type="ARBA" id="ARBA00006360"/>
    </source>
</evidence>
<dbReference type="GO" id="GO:0009360">
    <property type="term" value="C:DNA polymerase III complex"/>
    <property type="evidence" value="ECO:0007669"/>
    <property type="project" value="InterPro"/>
</dbReference>
<name>A0A7G9W8H1_ALKCA</name>
<dbReference type="FunFam" id="1.10.8.60:FF:000013">
    <property type="entry name" value="DNA polymerase III subunit gamma/tau"/>
    <property type="match status" value="1"/>
</dbReference>
<keyword evidence="5" id="KW-0862">Zinc</keyword>
<keyword evidence="9" id="KW-0175">Coiled coil</keyword>
<dbReference type="Gene3D" id="1.10.8.60">
    <property type="match status" value="1"/>
</dbReference>
<dbReference type="SUPFAM" id="SSF52540">
    <property type="entry name" value="P-loop containing nucleoside triphosphate hydrolases"/>
    <property type="match status" value="1"/>
</dbReference>
<dbReference type="GO" id="GO:0005524">
    <property type="term" value="F:ATP binding"/>
    <property type="evidence" value="ECO:0007669"/>
    <property type="project" value="UniProtKB-KW"/>
</dbReference>
<evidence type="ECO:0000259" key="10">
    <source>
        <dbReference type="SMART" id="SM00382"/>
    </source>
</evidence>
<sequence>MEYKALYRKLRPKDFSEGYVAQQHIRTTLQNSLSNNKVAHAYLFSGPRGTGKTSTAKIFAKAVNCVNGPTADPCNTCKICTKINENSSLDVLEIDAASNRGIDEIRELRDRVNYAPSEARYKVYIIDEVHMLTTEAFNALLKTLEEPPSHVIFILATTEPHKLPATILSRCQRFDFRRFTNSEIAEYLIKICEQNNIIIDKMASELLANKADGSMRDALSLLDQMFVYGQGEISTQLVLDVMGTLSPITIKELSEYILNKDLDKALELVNIVIEEGKDIRSFLQDIVESLRNTMFDYIKEKRDTDTSVQELIKIIGILIEGEKEIRASSHPKIILETMIIKTMESEDRKIAQLEKRIEELEAKIVQGTINLNSLSYKQENTDNIKDVNVVSVNNSKLGIESIKKNWDRVLFSVKKESVSTHAWLKEGVINKLEGNQLEILYDEKFLLHRENIMKDSHRDLIQKTIFETTGVEVNIVAITKDTKKQTGKQSTNKKDNLITIAEQLFGEDKVEVKD</sequence>
<dbReference type="EMBL" id="CP058559">
    <property type="protein sequence ID" value="QNO14983.1"/>
    <property type="molecule type" value="Genomic_DNA"/>
</dbReference>
<evidence type="ECO:0000256" key="6">
    <source>
        <dbReference type="ARBA" id="ARBA00022840"/>
    </source>
</evidence>
<dbReference type="InterPro" id="IPR045085">
    <property type="entry name" value="HLD_clamp_pol_III_gamma_tau"/>
</dbReference>
<feature type="domain" description="AAA+ ATPase" evidence="10">
    <location>
        <begin position="38"/>
        <end position="180"/>
    </location>
</feature>
<dbReference type="InterPro" id="IPR008921">
    <property type="entry name" value="DNA_pol3_clamp-load_cplx_C"/>
</dbReference>
<dbReference type="PRINTS" id="PR00300">
    <property type="entry name" value="CLPPROTEASEA"/>
</dbReference>
<keyword evidence="6" id="KW-0067">ATP-binding</keyword>
<dbReference type="InterPro" id="IPR001270">
    <property type="entry name" value="ClpA/B"/>
</dbReference>
<dbReference type="AlphaFoldDB" id="A0A7G9W8H1"/>
<keyword evidence="4" id="KW-0547">Nucleotide-binding</keyword>
<dbReference type="PANTHER" id="PTHR11669:SF0">
    <property type="entry name" value="PROTEIN STICHEL-LIKE 2"/>
    <property type="match status" value="1"/>
</dbReference>
<evidence type="ECO:0000256" key="3">
    <source>
        <dbReference type="ARBA" id="ARBA00022723"/>
    </source>
</evidence>
<evidence type="ECO:0000256" key="8">
    <source>
        <dbReference type="ARBA" id="ARBA00049244"/>
    </source>
</evidence>
<keyword evidence="7" id="KW-0239">DNA-directed DNA polymerase</keyword>
<evidence type="ECO:0000256" key="5">
    <source>
        <dbReference type="ARBA" id="ARBA00022833"/>
    </source>
</evidence>
<evidence type="ECO:0000313" key="11">
    <source>
        <dbReference type="EMBL" id="QNO14983.1"/>
    </source>
</evidence>
<evidence type="ECO:0000313" key="12">
    <source>
        <dbReference type="Proteomes" id="UP000516160"/>
    </source>
</evidence>
<dbReference type="GO" id="GO:0003887">
    <property type="term" value="F:DNA-directed DNA polymerase activity"/>
    <property type="evidence" value="ECO:0007669"/>
    <property type="project" value="UniProtKB-KW"/>
</dbReference>
<dbReference type="Pfam" id="PF20964">
    <property type="entry name" value="DnaX_C"/>
    <property type="match status" value="1"/>
</dbReference>
<dbReference type="GO" id="GO:0003677">
    <property type="term" value="F:DNA binding"/>
    <property type="evidence" value="ECO:0007669"/>
    <property type="project" value="InterPro"/>
</dbReference>
<keyword evidence="11" id="KW-0548">Nucleotidyltransferase</keyword>
<dbReference type="PANTHER" id="PTHR11669">
    <property type="entry name" value="REPLICATION FACTOR C / DNA POLYMERASE III GAMMA-TAU SUBUNIT"/>
    <property type="match status" value="1"/>
</dbReference>
<dbReference type="EC" id="2.7.7.7" evidence="2"/>
<dbReference type="Gene3D" id="3.40.50.300">
    <property type="entry name" value="P-loop containing nucleotide triphosphate hydrolases"/>
    <property type="match status" value="1"/>
</dbReference>
<dbReference type="InterPro" id="IPR003593">
    <property type="entry name" value="AAA+_ATPase"/>
</dbReference>
<dbReference type="InterPro" id="IPR048448">
    <property type="entry name" value="DnaX-like_C"/>
</dbReference>
<dbReference type="KEGG" id="acae:HYG86_09450"/>
<dbReference type="InterPro" id="IPR050238">
    <property type="entry name" value="DNA_Rep/Repair_Clamp_Loader"/>
</dbReference>
<dbReference type="NCBIfam" id="TIGR02397">
    <property type="entry name" value="dnaX_nterm"/>
    <property type="match status" value="1"/>
</dbReference>
<dbReference type="InterPro" id="IPR027417">
    <property type="entry name" value="P-loop_NTPase"/>
</dbReference>
<dbReference type="Pfam" id="PF13177">
    <property type="entry name" value="DNA_pol3_delta2"/>
    <property type="match status" value="1"/>
</dbReference>
<evidence type="ECO:0000256" key="4">
    <source>
        <dbReference type="ARBA" id="ARBA00022741"/>
    </source>
</evidence>
<dbReference type="SUPFAM" id="SSF48019">
    <property type="entry name" value="post-AAA+ oligomerization domain-like"/>
    <property type="match status" value="1"/>
</dbReference>
<organism evidence="11 12">
    <name type="scientific">Alkalicella caledoniensis</name>
    <dbReference type="NCBI Taxonomy" id="2731377"/>
    <lineage>
        <taxon>Bacteria</taxon>
        <taxon>Bacillati</taxon>
        <taxon>Bacillota</taxon>
        <taxon>Clostridia</taxon>
        <taxon>Eubacteriales</taxon>
        <taxon>Proteinivoracaceae</taxon>
        <taxon>Alkalicella</taxon>
    </lineage>
</organism>
<comment type="similarity">
    <text evidence="1">Belongs to the DnaX/STICHEL family.</text>
</comment>
<gene>
    <name evidence="11" type="primary">dnaX</name>
    <name evidence="11" type="ORF">HYG86_09450</name>
</gene>
<dbReference type="CDD" id="cd18137">
    <property type="entry name" value="HLD_clamp_pol_III_gamma_tau"/>
    <property type="match status" value="1"/>
</dbReference>
<evidence type="ECO:0000256" key="9">
    <source>
        <dbReference type="SAM" id="Coils"/>
    </source>
</evidence>
<feature type="coiled-coil region" evidence="9">
    <location>
        <begin position="343"/>
        <end position="370"/>
    </location>
</feature>
<dbReference type="GO" id="GO:0046872">
    <property type="term" value="F:metal ion binding"/>
    <property type="evidence" value="ECO:0007669"/>
    <property type="project" value="UniProtKB-KW"/>
</dbReference>
<dbReference type="Pfam" id="PF22608">
    <property type="entry name" value="DNAX_ATPase_lid"/>
    <property type="match status" value="1"/>
</dbReference>
<dbReference type="InterPro" id="IPR012763">
    <property type="entry name" value="DNA_pol_III_sug/sutau_N"/>
</dbReference>
<dbReference type="NCBIfam" id="NF004046">
    <property type="entry name" value="PRK05563.1"/>
    <property type="match status" value="1"/>
</dbReference>
<keyword evidence="11" id="KW-0808">Transferase</keyword>
<dbReference type="CDD" id="cd00009">
    <property type="entry name" value="AAA"/>
    <property type="match status" value="1"/>
</dbReference>
<dbReference type="Gene3D" id="1.20.272.10">
    <property type="match status" value="1"/>
</dbReference>
<keyword evidence="3" id="KW-0479">Metal-binding</keyword>
<proteinExistence type="inferred from homology"/>
<accession>A0A7G9W8H1</accession>
<dbReference type="RefSeq" id="WP_213165348.1">
    <property type="nucleotide sequence ID" value="NZ_CP058559.1"/>
</dbReference>
<reference evidence="11 12" key="1">
    <citation type="submission" date="2020-07" db="EMBL/GenBank/DDBJ databases">
        <title>Alkalicella. sp. LB2 genome.</title>
        <authorList>
            <person name="Postec A."/>
            <person name="Quemeneur M."/>
        </authorList>
    </citation>
    <scope>NUCLEOTIDE SEQUENCE [LARGE SCALE GENOMIC DNA]</scope>
    <source>
        <strain evidence="11 12">LB2</strain>
    </source>
</reference>
<comment type="catalytic activity">
    <reaction evidence="8">
        <text>DNA(n) + a 2'-deoxyribonucleoside 5'-triphosphate = DNA(n+1) + diphosphate</text>
        <dbReference type="Rhea" id="RHEA:22508"/>
        <dbReference type="Rhea" id="RHEA-COMP:17339"/>
        <dbReference type="Rhea" id="RHEA-COMP:17340"/>
        <dbReference type="ChEBI" id="CHEBI:33019"/>
        <dbReference type="ChEBI" id="CHEBI:61560"/>
        <dbReference type="ChEBI" id="CHEBI:173112"/>
        <dbReference type="EC" id="2.7.7.7"/>
    </reaction>
</comment>
<protein>
    <recommendedName>
        <fullName evidence="2">DNA-directed DNA polymerase</fullName>
        <ecNumber evidence="2">2.7.7.7</ecNumber>
    </recommendedName>
</protein>